<protein>
    <recommendedName>
        <fullName evidence="2">Bifunctional inhibitor/plant lipid transfer protein/seed storage helical domain-containing protein</fullName>
    </recommendedName>
</protein>
<feature type="region of interest" description="Disordered" evidence="1">
    <location>
        <begin position="78"/>
        <end position="101"/>
    </location>
</feature>
<comment type="caution">
    <text evidence="3">The sequence shown here is derived from an EMBL/GenBank/DDBJ whole genome shotgun (WGS) entry which is preliminary data.</text>
</comment>
<feature type="domain" description="Bifunctional inhibitor/plant lipid transfer protein/seed storage helical" evidence="2">
    <location>
        <begin position="119"/>
        <end position="206"/>
    </location>
</feature>
<proteinExistence type="predicted"/>
<dbReference type="OrthoDB" id="657519at2759"/>
<dbReference type="InterPro" id="IPR016140">
    <property type="entry name" value="Bifunc_inhib/LTP/seed_store"/>
</dbReference>
<reference evidence="3" key="1">
    <citation type="submission" date="2017-07" db="EMBL/GenBank/DDBJ databases">
        <title>Taro Niue Genome Assembly and Annotation.</title>
        <authorList>
            <person name="Atibalentja N."/>
            <person name="Keating K."/>
            <person name="Fields C.J."/>
        </authorList>
    </citation>
    <scope>NUCLEOTIDE SEQUENCE</scope>
    <source>
        <strain evidence="3">Niue_2</strain>
        <tissue evidence="3">Leaf</tissue>
    </source>
</reference>
<dbReference type="Gene3D" id="1.10.110.10">
    <property type="entry name" value="Plant lipid-transfer and hydrophobic proteins"/>
    <property type="match status" value="1"/>
</dbReference>
<feature type="compositionally biased region" description="Basic and acidic residues" evidence="1">
    <location>
        <begin position="89"/>
        <end position="101"/>
    </location>
</feature>
<accession>A0A843UAS8</accession>
<dbReference type="EMBL" id="NMUH01000431">
    <property type="protein sequence ID" value="MQL79060.1"/>
    <property type="molecule type" value="Genomic_DNA"/>
</dbReference>
<feature type="region of interest" description="Disordered" evidence="1">
    <location>
        <begin position="1"/>
        <end position="23"/>
    </location>
</feature>
<evidence type="ECO:0000313" key="4">
    <source>
        <dbReference type="Proteomes" id="UP000652761"/>
    </source>
</evidence>
<evidence type="ECO:0000259" key="2">
    <source>
        <dbReference type="Pfam" id="PF14368"/>
    </source>
</evidence>
<dbReference type="AlphaFoldDB" id="A0A843UAS8"/>
<dbReference type="PANTHER" id="PTHR33286">
    <property type="entry name" value="BIFUNCTIONAL INHIBITOR/LIPID-TRANSFER PROTEIN/SEED STORAGE 2S ALBUMIN SUPERFAMILY PROTEIN"/>
    <property type="match status" value="1"/>
</dbReference>
<dbReference type="SUPFAM" id="SSF47699">
    <property type="entry name" value="Bifunctional inhibitor/lipid-transfer protein/seed storage 2S albumin"/>
    <property type="match status" value="1"/>
</dbReference>
<evidence type="ECO:0000313" key="3">
    <source>
        <dbReference type="EMBL" id="MQL79060.1"/>
    </source>
</evidence>
<keyword evidence="4" id="KW-1185">Reference proteome</keyword>
<organism evidence="3 4">
    <name type="scientific">Colocasia esculenta</name>
    <name type="common">Wild taro</name>
    <name type="synonym">Arum esculentum</name>
    <dbReference type="NCBI Taxonomy" id="4460"/>
    <lineage>
        <taxon>Eukaryota</taxon>
        <taxon>Viridiplantae</taxon>
        <taxon>Streptophyta</taxon>
        <taxon>Embryophyta</taxon>
        <taxon>Tracheophyta</taxon>
        <taxon>Spermatophyta</taxon>
        <taxon>Magnoliopsida</taxon>
        <taxon>Liliopsida</taxon>
        <taxon>Araceae</taxon>
        <taxon>Aroideae</taxon>
        <taxon>Colocasieae</taxon>
        <taxon>Colocasia</taxon>
    </lineage>
</organism>
<dbReference type="PANTHER" id="PTHR33286:SF32">
    <property type="entry name" value="BIFUNCTIONAL INHIBITOR_PLANT LIPID TRANSFER PROTEIN_SEED STORAGE HELICAL DOMAIN-CONTAINING PROTEIN"/>
    <property type="match status" value="1"/>
</dbReference>
<name>A0A843UAS8_COLES</name>
<dbReference type="InterPro" id="IPR036312">
    <property type="entry name" value="Bifun_inhib/LTP/seed_sf"/>
</dbReference>
<gene>
    <name evidence="3" type="ORF">Taro_011478</name>
</gene>
<dbReference type="Pfam" id="PF14368">
    <property type="entry name" value="LTP_2"/>
    <property type="match status" value="1"/>
</dbReference>
<dbReference type="Proteomes" id="UP000652761">
    <property type="component" value="Unassembled WGS sequence"/>
</dbReference>
<sequence>MTLLTNRLEPTPGSEAEEIAESSTKFPPLWSNTVCALVNLRDSGGQFFDLDLVQGTCEEAAAVSKGVTLLPISNFLRNHPAESGTPETKTTDSSEAEEKKGEVMGRRALPVVLLLAVVVLLQNAAPAWSGPNGRECRLERRVLVNACKLVIYGKPPNPQCCERVRRSHFECVCPAITPKLAALIDVNRLVKLVQGCGRQVPRHYKCGSE</sequence>
<evidence type="ECO:0000256" key="1">
    <source>
        <dbReference type="SAM" id="MobiDB-lite"/>
    </source>
</evidence>